<dbReference type="Pfam" id="PF01129">
    <property type="entry name" value="ART"/>
    <property type="match status" value="1"/>
</dbReference>
<comment type="caution">
    <text evidence="11">The sequence shown here is derived from an EMBL/GenBank/DDBJ whole genome shotgun (WGS) entry which is preliminary data.</text>
</comment>
<evidence type="ECO:0000256" key="9">
    <source>
        <dbReference type="ARBA" id="ARBA00047597"/>
    </source>
</evidence>
<keyword evidence="5" id="KW-0732">Signal</keyword>
<evidence type="ECO:0000256" key="8">
    <source>
        <dbReference type="ARBA" id="ARBA00023157"/>
    </source>
</evidence>
<dbReference type="EMBL" id="DYDO01000001">
    <property type="protein sequence ID" value="DBA32286.1"/>
    <property type="molecule type" value="Genomic_DNA"/>
</dbReference>
<evidence type="ECO:0000256" key="6">
    <source>
        <dbReference type="ARBA" id="ARBA00022857"/>
    </source>
</evidence>
<keyword evidence="6 10" id="KW-0521">NADP</keyword>
<dbReference type="InterPro" id="IPR050999">
    <property type="entry name" value="ADP-ribosyltransferase_ARG"/>
</dbReference>
<keyword evidence="2 10" id="KW-0328">Glycosyltransferase</keyword>
<keyword evidence="12" id="KW-1185">Reference proteome</keyword>
<dbReference type="InterPro" id="IPR000768">
    <property type="entry name" value="ART"/>
</dbReference>
<accession>A0AAV3B4K8</accession>
<comment type="similarity">
    <text evidence="1 10">Belongs to the Arg-specific ADP-ribosyltransferase family.</text>
</comment>
<protein>
    <recommendedName>
        <fullName evidence="10">NAD(P)(+)--arginine ADP-ribosyltransferase</fullName>
        <ecNumber evidence="10">2.4.2.31</ecNumber>
    </recommendedName>
    <alternativeName>
        <fullName evidence="10">Mono(ADP-ribosyl)transferase</fullName>
    </alternativeName>
</protein>
<evidence type="ECO:0000256" key="2">
    <source>
        <dbReference type="ARBA" id="ARBA00022676"/>
    </source>
</evidence>
<evidence type="ECO:0000256" key="4">
    <source>
        <dbReference type="ARBA" id="ARBA00022695"/>
    </source>
</evidence>
<dbReference type="PANTHER" id="PTHR10339">
    <property type="entry name" value="ADP-RIBOSYLTRANSFERASE"/>
    <property type="match status" value="1"/>
</dbReference>
<proteinExistence type="inferred from homology"/>
<dbReference type="GO" id="GO:0106274">
    <property type="term" value="F:NAD+-protein-arginine ADP-ribosyltransferase activity"/>
    <property type="evidence" value="ECO:0007669"/>
    <property type="project" value="UniProtKB-EC"/>
</dbReference>
<name>A0AAV3B4K8_PYXAD</name>
<dbReference type="FunFam" id="3.90.176.10:FF:000001">
    <property type="entry name" value="NAD(P)(+)--arginine ADP-ribosyltransferase"/>
    <property type="match status" value="1"/>
</dbReference>
<comment type="catalytic activity">
    <reaction evidence="9 10">
        <text>L-arginyl-[protein] + NAD(+) = N(omega)-(ADP-D-ribosyl)-L-arginyl-[protein] + nicotinamide + H(+)</text>
        <dbReference type="Rhea" id="RHEA:19149"/>
        <dbReference type="Rhea" id="RHEA-COMP:10532"/>
        <dbReference type="Rhea" id="RHEA-COMP:15087"/>
        <dbReference type="ChEBI" id="CHEBI:15378"/>
        <dbReference type="ChEBI" id="CHEBI:17154"/>
        <dbReference type="ChEBI" id="CHEBI:29965"/>
        <dbReference type="ChEBI" id="CHEBI:57540"/>
        <dbReference type="ChEBI" id="CHEBI:142554"/>
        <dbReference type="EC" id="2.4.2.31"/>
    </reaction>
</comment>
<evidence type="ECO:0000256" key="7">
    <source>
        <dbReference type="ARBA" id="ARBA00023027"/>
    </source>
</evidence>
<dbReference type="PRINTS" id="PR00970">
    <property type="entry name" value="RIBTRNSFRASE"/>
</dbReference>
<dbReference type="SUPFAM" id="SSF56399">
    <property type="entry name" value="ADP-ribosylation"/>
    <property type="match status" value="1"/>
</dbReference>
<evidence type="ECO:0000256" key="10">
    <source>
        <dbReference type="RuleBase" id="RU361228"/>
    </source>
</evidence>
<organism evidence="11 12">
    <name type="scientific">Pyxicephalus adspersus</name>
    <name type="common">African bullfrog</name>
    <dbReference type="NCBI Taxonomy" id="30357"/>
    <lineage>
        <taxon>Eukaryota</taxon>
        <taxon>Metazoa</taxon>
        <taxon>Chordata</taxon>
        <taxon>Craniata</taxon>
        <taxon>Vertebrata</taxon>
        <taxon>Euteleostomi</taxon>
        <taxon>Amphibia</taxon>
        <taxon>Batrachia</taxon>
        <taxon>Anura</taxon>
        <taxon>Neobatrachia</taxon>
        <taxon>Ranoidea</taxon>
        <taxon>Pyxicephalidae</taxon>
        <taxon>Pyxicephalinae</taxon>
        <taxon>Pyxicephalus</taxon>
    </lineage>
</organism>
<keyword evidence="8" id="KW-1015">Disulfide bond</keyword>
<dbReference type="GO" id="GO:0016779">
    <property type="term" value="F:nucleotidyltransferase activity"/>
    <property type="evidence" value="ECO:0007669"/>
    <property type="project" value="UniProtKB-KW"/>
</dbReference>
<dbReference type="EC" id="2.4.2.31" evidence="10"/>
<dbReference type="AlphaFoldDB" id="A0AAV3B4K8"/>
<sequence>MYNAFDDQYKGCEEILETDIMPKVLTLEKSMNLAFGAAWNRAEERWNMLKPKLRIPAGFRDEFGFAITVYTTDWPEGDPIYKTFNRNVSLAGRSREHYMLNFHYKALHFYITRALQFMKRNSRRRHTAYRGTDKTFEVSESVLRFGRFTSSSLNIEVAKAYHGGLFFEITTCFGVDIHKISSYPKEEEVLIPVAETFHYLRKEGNVYVLNSSCELCSYFNCAFLGGKCPQVV</sequence>
<dbReference type="PANTHER" id="PTHR10339:SF28">
    <property type="entry name" value="NAD(P)(+)--ARGININE ADP-RIBOSYLTRANSFERASE"/>
    <property type="match status" value="1"/>
</dbReference>
<keyword evidence="4" id="KW-0548">Nucleotidyltransferase</keyword>
<evidence type="ECO:0000313" key="12">
    <source>
        <dbReference type="Proteomes" id="UP001181693"/>
    </source>
</evidence>
<evidence type="ECO:0000256" key="3">
    <source>
        <dbReference type="ARBA" id="ARBA00022679"/>
    </source>
</evidence>
<evidence type="ECO:0000256" key="1">
    <source>
        <dbReference type="ARBA" id="ARBA00009558"/>
    </source>
</evidence>
<keyword evidence="7 10" id="KW-0520">NAD</keyword>
<evidence type="ECO:0000313" key="11">
    <source>
        <dbReference type="EMBL" id="DBA32286.1"/>
    </source>
</evidence>
<dbReference type="PROSITE" id="PS51996">
    <property type="entry name" value="TR_MART"/>
    <property type="match status" value="1"/>
</dbReference>
<gene>
    <name evidence="11" type="ORF">GDO54_000089</name>
</gene>
<dbReference type="Proteomes" id="UP001181693">
    <property type="component" value="Unassembled WGS sequence"/>
</dbReference>
<dbReference type="GO" id="GO:0003950">
    <property type="term" value="F:NAD+ poly-ADP-ribosyltransferase activity"/>
    <property type="evidence" value="ECO:0007669"/>
    <property type="project" value="TreeGrafter"/>
</dbReference>
<evidence type="ECO:0000256" key="5">
    <source>
        <dbReference type="ARBA" id="ARBA00022729"/>
    </source>
</evidence>
<reference evidence="11" key="1">
    <citation type="thesis" date="2020" institute="ProQuest LLC" country="789 East Eisenhower Parkway, Ann Arbor, MI, USA">
        <title>Comparative Genomics and Chromosome Evolution.</title>
        <authorList>
            <person name="Mudd A.B."/>
        </authorList>
    </citation>
    <scope>NUCLEOTIDE SEQUENCE</scope>
    <source>
        <strain evidence="11">1538</strain>
        <tissue evidence="11">Blood</tissue>
    </source>
</reference>
<dbReference type="Gene3D" id="3.90.176.10">
    <property type="entry name" value="Toxin ADP-ribosyltransferase, Chain A, domain 1"/>
    <property type="match status" value="1"/>
</dbReference>
<keyword evidence="3 10" id="KW-0808">Transferase</keyword>